<evidence type="ECO:0000313" key="2">
    <source>
        <dbReference type="EMBL" id="TVU51386.1"/>
    </source>
</evidence>
<reference evidence="2 3" key="1">
    <citation type="journal article" date="2019" name="Sci. Rep.">
        <title>A high-quality genome of Eragrostis curvula grass provides insights into Poaceae evolution and supports new strategies to enhance forage quality.</title>
        <authorList>
            <person name="Carballo J."/>
            <person name="Santos B.A.C.M."/>
            <person name="Zappacosta D."/>
            <person name="Garbus I."/>
            <person name="Selva J.P."/>
            <person name="Gallo C.A."/>
            <person name="Diaz A."/>
            <person name="Albertini E."/>
            <person name="Caccamo M."/>
            <person name="Echenique V."/>
        </authorList>
    </citation>
    <scope>NUCLEOTIDE SEQUENCE [LARGE SCALE GENOMIC DNA]</scope>
    <source>
        <strain evidence="3">cv. Victoria</strain>
        <tissue evidence="2">Leaf</tissue>
    </source>
</reference>
<feature type="non-terminal residue" evidence="2">
    <location>
        <position position="363"/>
    </location>
</feature>
<accession>A0A5J9WU96</accession>
<dbReference type="AlphaFoldDB" id="A0A5J9WU96"/>
<sequence>DAAEDDGLDGKSRAEPEEDAPVLALAGGGQPILGGALAHLVEDEEHAGAGHVAVLGEDVARGPKPVAVEAELGLDLVKDGGAGVRGPEDGVPVGDAERREGVVQHAADVPGDEPRHVLEEVEGEPFLAEVAVDGALRLREDGLRRRHQPEQRPLLAGGKVVVMGADDHRGGAVAEERLADERVEVGLGRAPERDGGDLGAHDQDPRAAVVLGEVLGDAEHRAAGEAALLVQHEAAHGGAQAEQPDEAVVGAGHVHAGGGADDEVRDRGPRLAPLLERRLRRRRAQLGDLRHHHVLPRVQRRRLVRADVGILLQDLLRQTQLVGVAVPMANTVAGPSARCCFLSSSTVSSDAISRSMGDQQQAN</sequence>
<dbReference type="OrthoDB" id="721050at2759"/>
<organism evidence="2 3">
    <name type="scientific">Eragrostis curvula</name>
    <name type="common">weeping love grass</name>
    <dbReference type="NCBI Taxonomy" id="38414"/>
    <lineage>
        <taxon>Eukaryota</taxon>
        <taxon>Viridiplantae</taxon>
        <taxon>Streptophyta</taxon>
        <taxon>Embryophyta</taxon>
        <taxon>Tracheophyta</taxon>
        <taxon>Spermatophyta</taxon>
        <taxon>Magnoliopsida</taxon>
        <taxon>Liliopsida</taxon>
        <taxon>Poales</taxon>
        <taxon>Poaceae</taxon>
        <taxon>PACMAD clade</taxon>
        <taxon>Chloridoideae</taxon>
        <taxon>Eragrostideae</taxon>
        <taxon>Eragrostidinae</taxon>
        <taxon>Eragrostis</taxon>
    </lineage>
</organism>
<keyword evidence="3" id="KW-1185">Reference proteome</keyword>
<dbReference type="Proteomes" id="UP000324897">
    <property type="component" value="Chromosome 6"/>
</dbReference>
<proteinExistence type="predicted"/>
<feature type="non-terminal residue" evidence="2">
    <location>
        <position position="1"/>
    </location>
</feature>
<dbReference type="Gramene" id="TVU51386">
    <property type="protein sequence ID" value="TVU51386"/>
    <property type="gene ID" value="EJB05_02812"/>
</dbReference>
<name>A0A5J9WU96_9POAL</name>
<evidence type="ECO:0000313" key="3">
    <source>
        <dbReference type="Proteomes" id="UP000324897"/>
    </source>
</evidence>
<gene>
    <name evidence="2" type="ORF">EJB05_02812</name>
</gene>
<evidence type="ECO:0000256" key="1">
    <source>
        <dbReference type="SAM" id="MobiDB-lite"/>
    </source>
</evidence>
<comment type="caution">
    <text evidence="2">The sequence shown here is derived from an EMBL/GenBank/DDBJ whole genome shotgun (WGS) entry which is preliminary data.</text>
</comment>
<dbReference type="EMBL" id="RWGY01000002">
    <property type="protein sequence ID" value="TVU51386.1"/>
    <property type="molecule type" value="Genomic_DNA"/>
</dbReference>
<feature type="region of interest" description="Disordered" evidence="1">
    <location>
        <begin position="1"/>
        <end position="20"/>
    </location>
</feature>
<protein>
    <submittedName>
        <fullName evidence="2">Uncharacterized protein</fullName>
    </submittedName>
</protein>